<evidence type="ECO:0000313" key="2">
    <source>
        <dbReference type="Proteomes" id="UP001139000"/>
    </source>
</evidence>
<dbReference type="SUPFAM" id="SSF141452">
    <property type="entry name" value="Hcp1-like"/>
    <property type="match status" value="1"/>
</dbReference>
<accession>A0A9X1PIE1</accession>
<dbReference type="RefSeq" id="WP_234653552.1">
    <property type="nucleotide sequence ID" value="NZ_CP094997.1"/>
</dbReference>
<name>A0A9X1PIE1_9BACT</name>
<sequence>MPFDAKINFEGSPERRVLHASYSVSQSADYVTGKTTSEVYAGNVTLEVESVNKSKFWEYAIHPTKRFKGEIIFKADDDEEKTFKTVAFEDAAVVGYSESLDARSTGTTTENVTLSVKKLTIDEVAFEKKW</sequence>
<protein>
    <submittedName>
        <fullName evidence="1">Uncharacterized protein</fullName>
    </submittedName>
</protein>
<dbReference type="InterPro" id="IPR041408">
    <property type="entry name" value="Hcp_Tssd"/>
</dbReference>
<keyword evidence="2" id="KW-1185">Reference proteome</keyword>
<proteinExistence type="predicted"/>
<dbReference type="GO" id="GO:0033104">
    <property type="term" value="C:type VI protein secretion system complex"/>
    <property type="evidence" value="ECO:0007669"/>
    <property type="project" value="InterPro"/>
</dbReference>
<dbReference type="Pfam" id="PF17642">
    <property type="entry name" value="TssD"/>
    <property type="match status" value="1"/>
</dbReference>
<dbReference type="InterPro" id="IPR036624">
    <property type="entry name" value="Hcp1-lik_sf"/>
</dbReference>
<comment type="caution">
    <text evidence="1">The sequence shown here is derived from an EMBL/GenBank/DDBJ whole genome shotgun (WGS) entry which is preliminary data.</text>
</comment>
<gene>
    <name evidence="1" type="ORF">LXM26_04040</name>
</gene>
<dbReference type="AlphaFoldDB" id="A0A9X1PIE1"/>
<organism evidence="1 2">
    <name type="scientific">Dyadobacter chenwenxiniae</name>
    <dbReference type="NCBI Taxonomy" id="2906456"/>
    <lineage>
        <taxon>Bacteria</taxon>
        <taxon>Pseudomonadati</taxon>
        <taxon>Bacteroidota</taxon>
        <taxon>Cytophagia</taxon>
        <taxon>Cytophagales</taxon>
        <taxon>Spirosomataceae</taxon>
        <taxon>Dyadobacter</taxon>
    </lineage>
</organism>
<dbReference type="EMBL" id="JAJTTC010000001">
    <property type="protein sequence ID" value="MCF0060649.1"/>
    <property type="molecule type" value="Genomic_DNA"/>
</dbReference>
<dbReference type="Proteomes" id="UP001139000">
    <property type="component" value="Unassembled WGS sequence"/>
</dbReference>
<dbReference type="Gene3D" id="2.30.110.20">
    <property type="entry name" value="Hcp1-like"/>
    <property type="match status" value="1"/>
</dbReference>
<reference evidence="1" key="1">
    <citation type="submission" date="2021-12" db="EMBL/GenBank/DDBJ databases">
        <title>Novel species in genus Dyadobacter.</title>
        <authorList>
            <person name="Ma C."/>
        </authorList>
    </citation>
    <scope>NUCLEOTIDE SEQUENCE</scope>
    <source>
        <strain evidence="1">LJ419</strain>
    </source>
</reference>
<evidence type="ECO:0000313" key="1">
    <source>
        <dbReference type="EMBL" id="MCF0060649.1"/>
    </source>
</evidence>